<evidence type="ECO:0000313" key="3">
    <source>
        <dbReference type="Proteomes" id="UP000077405"/>
    </source>
</evidence>
<dbReference type="KEGG" id="ahu:A6A40_08830"/>
<gene>
    <name evidence="2" type="ORF">A6A40_08830</name>
</gene>
<dbReference type="Proteomes" id="UP000077405">
    <property type="component" value="Chromosome"/>
</dbReference>
<evidence type="ECO:0000256" key="1">
    <source>
        <dbReference type="SAM" id="SignalP"/>
    </source>
</evidence>
<organism evidence="2 3">
    <name type="scientific">Azospirillum humicireducens</name>
    <dbReference type="NCBI Taxonomy" id="1226968"/>
    <lineage>
        <taxon>Bacteria</taxon>
        <taxon>Pseudomonadati</taxon>
        <taxon>Pseudomonadota</taxon>
        <taxon>Alphaproteobacteria</taxon>
        <taxon>Rhodospirillales</taxon>
        <taxon>Azospirillaceae</taxon>
        <taxon>Azospirillum</taxon>
    </lineage>
</organism>
<proteinExistence type="predicted"/>
<dbReference type="AlphaFoldDB" id="A0A161JBF7"/>
<dbReference type="Gene3D" id="2.30.30.240">
    <property type="entry name" value="PRC-barrel domain"/>
    <property type="match status" value="1"/>
</dbReference>
<sequence length="118" mass="12558">MRFQTLLTGLALTATLSIAHAESALAADPRGGDDLVGVEVTGLLGEELGQIVSVSPASSGKDDSVLVEASGMLDVGHRFFTVHRSQLTPGEAEDTVTYRKTAQEVIRRLHNDTQVAER</sequence>
<reference evidence="2 3" key="1">
    <citation type="journal article" date="2013" name="Int. J. Syst. Evol. Microbiol.">
        <title>Azospirillum humicireducens sp. nov., a nitrogen-fixing bacterium isolated from a microbial fuel cell.</title>
        <authorList>
            <person name="Zhou S."/>
            <person name="Han L."/>
            <person name="Wang Y."/>
            <person name="Yang G."/>
            <person name="Zhuang L."/>
            <person name="Hu P."/>
        </authorList>
    </citation>
    <scope>NUCLEOTIDE SEQUENCE [LARGE SCALE GENOMIC DNA]</scope>
    <source>
        <strain evidence="2 3">SgZ-5</strain>
    </source>
</reference>
<keyword evidence="1" id="KW-0732">Signal</keyword>
<evidence type="ECO:0008006" key="4">
    <source>
        <dbReference type="Google" id="ProtNLM"/>
    </source>
</evidence>
<keyword evidence="3" id="KW-1185">Reference proteome</keyword>
<dbReference type="OrthoDB" id="7306476at2"/>
<dbReference type="EMBL" id="CP015285">
    <property type="protein sequence ID" value="ANC92001.1"/>
    <property type="molecule type" value="Genomic_DNA"/>
</dbReference>
<feature type="signal peptide" evidence="1">
    <location>
        <begin position="1"/>
        <end position="26"/>
    </location>
</feature>
<name>A0A161JBF7_9PROT</name>
<feature type="chain" id="PRO_5007823316" description="PRC-barrel domain-containing protein" evidence="1">
    <location>
        <begin position="27"/>
        <end position="118"/>
    </location>
</feature>
<evidence type="ECO:0000313" key="2">
    <source>
        <dbReference type="EMBL" id="ANC92001.1"/>
    </source>
</evidence>
<dbReference type="RefSeq" id="WP_063635077.1">
    <property type="nucleotide sequence ID" value="NZ_CP015285.1"/>
</dbReference>
<protein>
    <recommendedName>
        <fullName evidence="4">PRC-barrel domain-containing protein</fullName>
    </recommendedName>
</protein>
<accession>A0A161JBF7</accession>